<reference evidence="3" key="1">
    <citation type="journal article" date="2019" name="Int. J. Syst. Evol. Microbiol.">
        <title>The Global Catalogue of Microorganisms (GCM) 10K type strain sequencing project: providing services to taxonomists for standard genome sequencing and annotation.</title>
        <authorList>
            <consortium name="The Broad Institute Genomics Platform"/>
            <consortium name="The Broad Institute Genome Sequencing Center for Infectious Disease"/>
            <person name="Wu L."/>
            <person name="Ma J."/>
        </authorList>
    </citation>
    <scope>NUCLEOTIDE SEQUENCE [LARGE SCALE GENOMIC DNA]</scope>
    <source>
        <strain evidence="3">CECT 7398</strain>
    </source>
</reference>
<dbReference type="EMBL" id="JAUFQC010000001">
    <property type="protein sequence ID" value="MDN3610406.1"/>
    <property type="molecule type" value="Genomic_DNA"/>
</dbReference>
<feature type="compositionally biased region" description="Basic and acidic residues" evidence="1">
    <location>
        <begin position="1"/>
        <end position="10"/>
    </location>
</feature>
<name>A0ABT8BTC0_9VIBR</name>
<organism evidence="2 3">
    <name type="scientific">Vibrio ostreicida</name>
    <dbReference type="NCBI Taxonomy" id="526588"/>
    <lineage>
        <taxon>Bacteria</taxon>
        <taxon>Pseudomonadati</taxon>
        <taxon>Pseudomonadota</taxon>
        <taxon>Gammaproteobacteria</taxon>
        <taxon>Vibrionales</taxon>
        <taxon>Vibrionaceae</taxon>
        <taxon>Vibrio</taxon>
    </lineage>
</organism>
<sequence>MSDNQDKPDQPEPEEQALLKEEDAKEVESQDDDFSPLESGPETALFWQ</sequence>
<feature type="region of interest" description="Disordered" evidence="1">
    <location>
        <begin position="1"/>
        <end position="48"/>
    </location>
</feature>
<dbReference type="Proteomes" id="UP001238540">
    <property type="component" value="Unassembled WGS sequence"/>
</dbReference>
<accession>A0ABT8BTC0</accession>
<keyword evidence="3" id="KW-1185">Reference proteome</keyword>
<evidence type="ECO:0000313" key="2">
    <source>
        <dbReference type="EMBL" id="MDN3610406.1"/>
    </source>
</evidence>
<evidence type="ECO:0000256" key="1">
    <source>
        <dbReference type="SAM" id="MobiDB-lite"/>
    </source>
</evidence>
<dbReference type="RefSeq" id="WP_170882061.1">
    <property type="nucleotide sequence ID" value="NZ_JABEYA020000001.1"/>
</dbReference>
<comment type="caution">
    <text evidence="2">The sequence shown here is derived from an EMBL/GenBank/DDBJ whole genome shotgun (WGS) entry which is preliminary data.</text>
</comment>
<protein>
    <submittedName>
        <fullName evidence="2">Uncharacterized protein</fullName>
    </submittedName>
</protein>
<gene>
    <name evidence="2" type="ORF">QWZ16_11890</name>
</gene>
<feature type="compositionally biased region" description="Basic and acidic residues" evidence="1">
    <location>
        <begin position="17"/>
        <end position="28"/>
    </location>
</feature>
<evidence type="ECO:0000313" key="3">
    <source>
        <dbReference type="Proteomes" id="UP001238540"/>
    </source>
</evidence>
<proteinExistence type="predicted"/>